<feature type="transmembrane region" description="Helical" evidence="1">
    <location>
        <begin position="210"/>
        <end position="230"/>
    </location>
</feature>
<dbReference type="WBParaSite" id="L893_g12811.t1">
    <property type="protein sequence ID" value="L893_g12811.t1"/>
    <property type="gene ID" value="L893_g12811"/>
</dbReference>
<keyword evidence="1" id="KW-1133">Transmembrane helix</keyword>
<evidence type="ECO:0000313" key="2">
    <source>
        <dbReference type="Proteomes" id="UP000095287"/>
    </source>
</evidence>
<feature type="transmembrane region" description="Helical" evidence="1">
    <location>
        <begin position="120"/>
        <end position="142"/>
    </location>
</feature>
<keyword evidence="1" id="KW-0812">Transmembrane</keyword>
<keyword evidence="1" id="KW-0472">Membrane</keyword>
<reference evidence="3" key="1">
    <citation type="submission" date="2016-11" db="UniProtKB">
        <authorList>
            <consortium name="WormBaseParasite"/>
        </authorList>
    </citation>
    <scope>IDENTIFICATION</scope>
</reference>
<name>A0A1I7Y5G6_9BILA</name>
<keyword evidence="2" id="KW-1185">Reference proteome</keyword>
<feature type="transmembrane region" description="Helical" evidence="1">
    <location>
        <begin position="43"/>
        <end position="66"/>
    </location>
</feature>
<feature type="transmembrane region" description="Helical" evidence="1">
    <location>
        <begin position="170"/>
        <end position="189"/>
    </location>
</feature>
<feature type="transmembrane region" description="Helical" evidence="1">
    <location>
        <begin position="72"/>
        <end position="99"/>
    </location>
</feature>
<feature type="transmembrane region" description="Helical" evidence="1">
    <location>
        <begin position="250"/>
        <end position="268"/>
    </location>
</feature>
<evidence type="ECO:0000313" key="3">
    <source>
        <dbReference type="WBParaSite" id="L893_g12811.t1"/>
    </source>
</evidence>
<sequence>MQWVPFLLDQATLLVNAVTILVVLKILRLVIAKKKTHKQYSLLLLMTCFSFTYNVTSSFNCIHASMSALFDIYSPILTFWFGSVMYSAACVTICGNINIIIDRLLAIYKPIPYSLRYHKVCFWTSVFSSCTIMVLVWLMYYFTPPKFVNPGDRHTGFGTVVDMTAIYRVYVGKSIVGLFNAPLTVVFMWKLRKVTKAFHTISLTSSSKQANQAVAHQMIAEIVILIIPTLLTATLEYSTGIRGQMILGDYHLTLMSCYTLICACLLMSKLHRSLYEEGSISITVVREIRTR</sequence>
<proteinExistence type="predicted"/>
<accession>A0A1I7Y5G6</accession>
<dbReference type="AlphaFoldDB" id="A0A1I7Y5G6"/>
<evidence type="ECO:0000256" key="1">
    <source>
        <dbReference type="SAM" id="Phobius"/>
    </source>
</evidence>
<feature type="transmembrane region" description="Helical" evidence="1">
    <location>
        <begin position="12"/>
        <end position="31"/>
    </location>
</feature>
<dbReference type="Proteomes" id="UP000095287">
    <property type="component" value="Unplaced"/>
</dbReference>
<protein>
    <submittedName>
        <fullName evidence="3">G protein-coupled receptor</fullName>
    </submittedName>
</protein>
<organism evidence="2 3">
    <name type="scientific">Steinernema glaseri</name>
    <dbReference type="NCBI Taxonomy" id="37863"/>
    <lineage>
        <taxon>Eukaryota</taxon>
        <taxon>Metazoa</taxon>
        <taxon>Ecdysozoa</taxon>
        <taxon>Nematoda</taxon>
        <taxon>Chromadorea</taxon>
        <taxon>Rhabditida</taxon>
        <taxon>Tylenchina</taxon>
        <taxon>Panagrolaimomorpha</taxon>
        <taxon>Strongyloidoidea</taxon>
        <taxon>Steinernematidae</taxon>
        <taxon>Steinernema</taxon>
    </lineage>
</organism>